<comment type="caution">
    <text evidence="1">The sequence shown here is derived from an EMBL/GenBank/DDBJ whole genome shotgun (WGS) entry which is preliminary data.</text>
</comment>
<reference evidence="1" key="1">
    <citation type="submission" date="2020-05" db="EMBL/GenBank/DDBJ databases">
        <title>Mycena genomes resolve the evolution of fungal bioluminescence.</title>
        <authorList>
            <person name="Tsai I.J."/>
        </authorList>
    </citation>
    <scope>NUCLEOTIDE SEQUENCE</scope>
    <source>
        <strain evidence="1">CCC161011</strain>
    </source>
</reference>
<protein>
    <submittedName>
        <fullName evidence="1">Uncharacterized protein</fullName>
    </submittedName>
</protein>
<name>A0A8H6X5G2_9AGAR</name>
<dbReference type="EMBL" id="JACAZI010000026">
    <property type="protein sequence ID" value="KAF7334475.1"/>
    <property type="molecule type" value="Genomic_DNA"/>
</dbReference>
<evidence type="ECO:0000313" key="1">
    <source>
        <dbReference type="EMBL" id="KAF7334475.1"/>
    </source>
</evidence>
<sequence length="458" mass="49506">MLNSERTYVDLIFRATKKYASWDPEIAVKVGDWGRITKGRRGLAFWRKNGTFVREGKIYSDGKAEKFGIPVPVEYGRESEGQTWVTSENAEQVDLSALASGIHPALAQCNAKAAFKFSSGRGAILAMENEMITIIEPPGALQRLLQEPRMRGVVVVSEVHCCSSYARLLTAEGGGIVALGLSAEPPVAGIASASATATWIRTVNSGNFKSQVNTKGDRLFYPLFRLVSRSEEETSTGIGSSERTWRRTGSQKGRRGLAFWRKNGTFVREGNIYSDGKAEKFGIPPPVEYGRESEGQTWVTSENAEQVDLSALAGGIHPALAQCNAKAAFKFSSGRGAILAMENEMITIIEPPGALQRLLQEPRMRGVVVVSEVHCCSSYARLLTAEGGGIVALGLSVEPPVAGIASASATATWIRNVNSGNFKAQVNTKGERSFYPLFRLVSRSEEETSTGIGSAERT</sequence>
<proteinExistence type="predicted"/>
<keyword evidence="2" id="KW-1185">Reference proteome</keyword>
<evidence type="ECO:0000313" key="2">
    <source>
        <dbReference type="Proteomes" id="UP000620124"/>
    </source>
</evidence>
<dbReference type="Proteomes" id="UP000620124">
    <property type="component" value="Unassembled WGS sequence"/>
</dbReference>
<accession>A0A8H6X5G2</accession>
<dbReference type="AlphaFoldDB" id="A0A8H6X5G2"/>
<gene>
    <name evidence="1" type="ORF">MVEN_02277000</name>
</gene>
<organism evidence="1 2">
    <name type="scientific">Mycena venus</name>
    <dbReference type="NCBI Taxonomy" id="2733690"/>
    <lineage>
        <taxon>Eukaryota</taxon>
        <taxon>Fungi</taxon>
        <taxon>Dikarya</taxon>
        <taxon>Basidiomycota</taxon>
        <taxon>Agaricomycotina</taxon>
        <taxon>Agaricomycetes</taxon>
        <taxon>Agaricomycetidae</taxon>
        <taxon>Agaricales</taxon>
        <taxon>Marasmiineae</taxon>
        <taxon>Mycenaceae</taxon>
        <taxon>Mycena</taxon>
    </lineage>
</organism>
<dbReference type="OrthoDB" id="3343770at2759"/>